<name>A0A386WRD9_9ACTN</name>
<evidence type="ECO:0000313" key="1">
    <source>
        <dbReference type="EMBL" id="AYF30613.1"/>
    </source>
</evidence>
<dbReference type="Pfam" id="PF20911">
    <property type="entry name" value="GP7"/>
    <property type="match status" value="1"/>
</dbReference>
<dbReference type="SUPFAM" id="SSF56563">
    <property type="entry name" value="Major capsid protein gp5"/>
    <property type="match status" value="1"/>
</dbReference>
<evidence type="ECO:0008006" key="3">
    <source>
        <dbReference type="Google" id="ProtNLM"/>
    </source>
</evidence>
<proteinExistence type="predicted"/>
<dbReference type="KEGG" id="mtua:CSH63_24845"/>
<dbReference type="NCBIfam" id="NF045672">
    <property type="entry name" value="MCP_gp7_epsi_15"/>
    <property type="match status" value="1"/>
</dbReference>
<gene>
    <name evidence="1" type="ORF">CSH63_24845</name>
</gene>
<reference evidence="1 2" key="1">
    <citation type="submission" date="2017-10" db="EMBL/GenBank/DDBJ databases">
        <title>Integration of genomic and chemical information greatly accelerates assignment of the full stereostructure of myelolactone, a potent inhibitor of myeloma from a marine-derived Micromonospora.</title>
        <authorList>
            <person name="Kim M.C."/>
            <person name="Machado H."/>
            <person name="Jensen P.R."/>
            <person name="Fenical W."/>
        </authorList>
    </citation>
    <scope>NUCLEOTIDE SEQUENCE [LARGE SCALE GENOMIC DNA]</scope>
    <source>
        <strain evidence="1 2">CNY-010</strain>
    </source>
</reference>
<dbReference type="EMBL" id="CP024087">
    <property type="protein sequence ID" value="AYF30613.1"/>
    <property type="molecule type" value="Genomic_DNA"/>
</dbReference>
<evidence type="ECO:0000313" key="2">
    <source>
        <dbReference type="Proteomes" id="UP000267804"/>
    </source>
</evidence>
<dbReference type="InterPro" id="IPR048813">
    <property type="entry name" value="GP7-like"/>
</dbReference>
<dbReference type="RefSeq" id="WP_120572319.1">
    <property type="nucleotide sequence ID" value="NZ_CP024087.1"/>
</dbReference>
<protein>
    <recommendedName>
        <fullName evidence="3">Major capsid protein</fullName>
    </recommendedName>
</protein>
<dbReference type="AlphaFoldDB" id="A0A386WRD9"/>
<dbReference type="Proteomes" id="UP000267804">
    <property type="component" value="Chromosome"/>
</dbReference>
<sequence length="322" mass="33853">MAVTLAQAALLSQNDLQRGVIETFVQASPILDRIPFMDIEGNAYAYNSEGSLPGVEFRAVNDQYTESTGVINQATESLVILGGDADVDTYIAKTRGNLNDQRAVQTAMKVKAASYRFQDAFFNGDVAGGGDASKGFDGLRKRLVGAQVFAPDVNGIPVIGNGGSDAHVFFDALDNLLARVPGINAENGAIYANSFISAKIRSAGRRIGGVDIVKEDLTSKRVLTYNGIAVLDPGDTAAGVNILPQTETQGTAGATTSSIYAVKFGQDEGDKGVTGLTNGGVDVRDLGEQQVKPAYRTRIEFFCGVAVFAGKAAARMTGIKNL</sequence>
<accession>A0A386WRD9</accession>
<organism evidence="1 2">
    <name type="scientific">Micromonospora tulbaghiae</name>
    <dbReference type="NCBI Taxonomy" id="479978"/>
    <lineage>
        <taxon>Bacteria</taxon>
        <taxon>Bacillati</taxon>
        <taxon>Actinomycetota</taxon>
        <taxon>Actinomycetes</taxon>
        <taxon>Micromonosporales</taxon>
        <taxon>Micromonosporaceae</taxon>
        <taxon>Micromonospora</taxon>
    </lineage>
</organism>